<comment type="function">
    <text evidence="7">Catalyzes the attachment of L-aspartate to tRNA(Asp) in a two-step reaction: L-aspartate is first activated by ATP to form Asp-AMP and then transferred to the acceptor end of tRNA(Asp).</text>
</comment>
<dbReference type="Gene3D" id="3.30.930.10">
    <property type="entry name" value="Bira Bifunctional Protein, Domain 2"/>
    <property type="match status" value="1"/>
</dbReference>
<evidence type="ECO:0000256" key="6">
    <source>
        <dbReference type="ARBA" id="ARBA00023146"/>
    </source>
</evidence>
<dbReference type="InterPro" id="IPR047089">
    <property type="entry name" value="Asp-tRNA-ligase_1_N"/>
</dbReference>
<sequence length="582" mass="67174">MLKRTVGAGEIDENLIGNVVIVNGWLHRKRNLGGILFLDVRDRSGIVQVVVNPNDIPKEKFETIENLKVESVLAVKGTVKRRETPNPKLKTGFIEIQLSDFEIFSKAEDLPFNPFVPQDVDEIVRLKYRYLDLRREEMRNIFEFRAQITQCIRNYLSSKGFIEVETPYLTKSTPEGARDFLVPSRLNRGKFYALPQSPQLFKQILMISGFEKYFQIARCFRDEDLRLDRQPEFTQIDMEMSFVEQDDIIALVEDMYKTLFKEVMEIEIQTPFPRIDYKDAIRFYGSDKPDTRFDMKIIDFTDTFKDTQIKVFQNDGSKLILGLAIDGVNNTSRSEVDKLKEQVKQFGVNGFIDFKINGEEISSQFSKFLTEKERKDILKYTKDDSLVTIFVVDKKGGFEKIGRIRLFFGERFNKIDKEKFNFLWVVNFPFFSYSEEEGRFVAEHHPFTMPNPEDLDKLETDKENVRAIAYDLVLNGNELGGGSIRIHDSELQKRVFRAIGLSDEEIESRFGFLVKAFRFGAPPHGGIAFGLDRLVWILSKANSLRDVIAFPKTTSGTCPLTDAPSEVDKKQLDELGIDIKNG</sequence>
<evidence type="ECO:0000313" key="10">
    <source>
        <dbReference type="Proteomes" id="UP000004793"/>
    </source>
</evidence>
<feature type="region of interest" description="Aspartate" evidence="7">
    <location>
        <begin position="199"/>
        <end position="202"/>
    </location>
</feature>
<dbReference type="InterPro" id="IPR006195">
    <property type="entry name" value="aa-tRNA-synth_II"/>
</dbReference>
<dbReference type="InterPro" id="IPR004365">
    <property type="entry name" value="NA-bd_OB_tRNA"/>
</dbReference>
<dbReference type="AlphaFoldDB" id="A0A7U6GEE1"/>
<evidence type="ECO:0000256" key="4">
    <source>
        <dbReference type="ARBA" id="ARBA00022840"/>
    </source>
</evidence>
<dbReference type="PANTHER" id="PTHR22594">
    <property type="entry name" value="ASPARTYL/LYSYL-TRNA SYNTHETASE"/>
    <property type="match status" value="1"/>
</dbReference>
<dbReference type="InterPro" id="IPR004115">
    <property type="entry name" value="GAD-like_sf"/>
</dbReference>
<evidence type="ECO:0000256" key="1">
    <source>
        <dbReference type="ARBA" id="ARBA00006303"/>
    </source>
</evidence>
<feature type="binding site" evidence="7">
    <location>
        <begin position="530"/>
        <end position="533"/>
    </location>
    <ligand>
        <name>ATP</name>
        <dbReference type="ChEBI" id="CHEBI:30616"/>
    </ligand>
</feature>
<dbReference type="InterPro" id="IPR012340">
    <property type="entry name" value="NA-bd_OB-fold"/>
</dbReference>
<dbReference type="PROSITE" id="PS50862">
    <property type="entry name" value="AA_TRNA_LIGASE_II"/>
    <property type="match status" value="1"/>
</dbReference>
<evidence type="ECO:0000256" key="5">
    <source>
        <dbReference type="ARBA" id="ARBA00022917"/>
    </source>
</evidence>
<keyword evidence="5 7" id="KW-0648">Protein biosynthesis</keyword>
<dbReference type="Pfam" id="PF00152">
    <property type="entry name" value="tRNA-synt_2"/>
    <property type="match status" value="1"/>
</dbReference>
<keyword evidence="6 7" id="KW-0030">Aminoacyl-tRNA synthetase</keyword>
<dbReference type="SUPFAM" id="SSF55261">
    <property type="entry name" value="GAD domain-like"/>
    <property type="match status" value="1"/>
</dbReference>
<dbReference type="Pfam" id="PF01336">
    <property type="entry name" value="tRNA_anti-codon"/>
    <property type="match status" value="1"/>
</dbReference>
<dbReference type="PRINTS" id="PR01042">
    <property type="entry name" value="TRNASYNTHASP"/>
</dbReference>
<keyword evidence="2 7" id="KW-0436">Ligase</keyword>
<protein>
    <recommendedName>
        <fullName evidence="7">Aspartate--tRNA ligase</fullName>
        <ecNumber evidence="7">6.1.1.12</ecNumber>
    </recommendedName>
    <alternativeName>
        <fullName evidence="7">Aspartyl-tRNA synthetase</fullName>
        <shortName evidence="7">AspRS</shortName>
    </alternativeName>
</protein>
<dbReference type="InterPro" id="IPR004364">
    <property type="entry name" value="Aa-tRNA-synt_II"/>
</dbReference>
<dbReference type="InterPro" id="IPR047090">
    <property type="entry name" value="AspRS_core"/>
</dbReference>
<feature type="binding site" evidence="7">
    <location>
        <position position="230"/>
    </location>
    <ligand>
        <name>ATP</name>
        <dbReference type="ChEBI" id="CHEBI:30616"/>
    </ligand>
</feature>
<keyword evidence="3 7" id="KW-0547">Nucleotide-binding</keyword>
<dbReference type="KEGG" id="cex:CSE_07410"/>
<dbReference type="CDD" id="cd00777">
    <property type="entry name" value="AspRS_core"/>
    <property type="match status" value="1"/>
</dbReference>
<dbReference type="HAMAP" id="MF_00044">
    <property type="entry name" value="Asp_tRNA_synth_type1"/>
    <property type="match status" value="1"/>
</dbReference>
<proteinExistence type="inferred from homology"/>
<dbReference type="EC" id="6.1.1.12" evidence="7"/>
<name>A0A7U6GEE1_CALEA</name>
<comment type="subcellular location">
    <subcellularLocation>
        <location evidence="7">Cytoplasm</location>
    </subcellularLocation>
</comment>
<dbReference type="InterPro" id="IPR045864">
    <property type="entry name" value="aa-tRNA-synth_II/BPL/LPL"/>
</dbReference>
<dbReference type="CDD" id="cd04317">
    <property type="entry name" value="EcAspRS_like_N"/>
    <property type="match status" value="1"/>
</dbReference>
<dbReference type="GO" id="GO:0005524">
    <property type="term" value="F:ATP binding"/>
    <property type="evidence" value="ECO:0007669"/>
    <property type="project" value="UniProtKB-UniRule"/>
</dbReference>
<feature type="binding site" evidence="7">
    <location>
        <position position="175"/>
    </location>
    <ligand>
        <name>L-aspartate</name>
        <dbReference type="ChEBI" id="CHEBI:29991"/>
    </ligand>
</feature>
<dbReference type="InterPro" id="IPR029351">
    <property type="entry name" value="GAD_dom"/>
</dbReference>
<comment type="subunit">
    <text evidence="7">Homodimer.</text>
</comment>
<feature type="binding site" evidence="7">
    <location>
        <position position="221"/>
    </location>
    <ligand>
        <name>L-aspartate</name>
        <dbReference type="ChEBI" id="CHEBI:29991"/>
    </ligand>
</feature>
<dbReference type="RefSeq" id="WP_014453270.1">
    <property type="nucleotide sequence ID" value="NC_017096.1"/>
</dbReference>
<dbReference type="InterPro" id="IPR004524">
    <property type="entry name" value="Asp-tRNA-ligase_1"/>
</dbReference>
<evidence type="ECO:0000256" key="2">
    <source>
        <dbReference type="ARBA" id="ARBA00022598"/>
    </source>
</evidence>
<dbReference type="OrthoDB" id="9802326at2"/>
<evidence type="ECO:0000256" key="3">
    <source>
        <dbReference type="ARBA" id="ARBA00022741"/>
    </source>
</evidence>
<dbReference type="Proteomes" id="UP000004793">
    <property type="component" value="Chromosome"/>
</dbReference>
<feature type="binding site" evidence="7">
    <location>
        <begin position="221"/>
        <end position="223"/>
    </location>
    <ligand>
        <name>ATP</name>
        <dbReference type="ChEBI" id="CHEBI:30616"/>
    </ligand>
</feature>
<reference evidence="9 10" key="1">
    <citation type="submission" date="2011-01" db="EMBL/GenBank/DDBJ databases">
        <title>Whole genome sequence of Caldisericum exile AZM16c01.</title>
        <authorList>
            <person name="Narita-Yamada S."/>
            <person name="Kawakoshi A."/>
            <person name="Nakamura S."/>
            <person name="Sasagawa M."/>
            <person name="Fukada J."/>
            <person name="Sekine M."/>
            <person name="Kato Y."/>
            <person name="Fukai R."/>
            <person name="Sasaki K."/>
            <person name="Hanamaki A."/>
            <person name="Narita H."/>
            <person name="Konno Y."/>
            <person name="Mori K."/>
            <person name="Yamazaki S."/>
            <person name="Suzuki K."/>
            <person name="Fujita N."/>
        </authorList>
    </citation>
    <scope>NUCLEOTIDE SEQUENCE [LARGE SCALE GENOMIC DNA]</scope>
    <source>
        <strain evidence="10">DSM 21853 / NBRC 104410 / AZM16c01</strain>
    </source>
</reference>
<feature type="binding site" evidence="7">
    <location>
        <position position="444"/>
    </location>
    <ligand>
        <name>L-aspartate</name>
        <dbReference type="ChEBI" id="CHEBI:29991"/>
    </ligand>
</feature>
<dbReference type="Pfam" id="PF02938">
    <property type="entry name" value="GAD"/>
    <property type="match status" value="1"/>
</dbReference>
<dbReference type="Gene3D" id="3.30.1360.30">
    <property type="entry name" value="GAD-like domain"/>
    <property type="match status" value="1"/>
</dbReference>
<dbReference type="InterPro" id="IPR002312">
    <property type="entry name" value="Asp/Asn-tRNA-synth_IIb"/>
</dbReference>
<keyword evidence="7" id="KW-0963">Cytoplasm</keyword>
<feature type="domain" description="Aminoacyl-transfer RNA synthetases class-II family profile" evidence="8">
    <location>
        <begin position="142"/>
        <end position="551"/>
    </location>
</feature>
<comment type="catalytic activity">
    <reaction evidence="7">
        <text>tRNA(Asp) + L-aspartate + ATP = L-aspartyl-tRNA(Asp) + AMP + diphosphate</text>
        <dbReference type="Rhea" id="RHEA:19649"/>
        <dbReference type="Rhea" id="RHEA-COMP:9660"/>
        <dbReference type="Rhea" id="RHEA-COMP:9678"/>
        <dbReference type="ChEBI" id="CHEBI:29991"/>
        <dbReference type="ChEBI" id="CHEBI:30616"/>
        <dbReference type="ChEBI" id="CHEBI:33019"/>
        <dbReference type="ChEBI" id="CHEBI:78442"/>
        <dbReference type="ChEBI" id="CHEBI:78516"/>
        <dbReference type="ChEBI" id="CHEBI:456215"/>
        <dbReference type="EC" id="6.1.1.12"/>
    </reaction>
</comment>
<dbReference type="NCBIfam" id="NF001750">
    <property type="entry name" value="PRK00476.1"/>
    <property type="match status" value="1"/>
</dbReference>
<accession>A0A7U6GEE1</accession>
<dbReference type="GO" id="GO:0005737">
    <property type="term" value="C:cytoplasm"/>
    <property type="evidence" value="ECO:0007669"/>
    <property type="project" value="UniProtKB-SubCell"/>
</dbReference>
<dbReference type="Gene3D" id="2.40.50.140">
    <property type="entry name" value="Nucleic acid-binding proteins"/>
    <property type="match status" value="1"/>
</dbReference>
<gene>
    <name evidence="7 9" type="primary">aspS</name>
    <name evidence="9" type="ordered locus">CSE_07410</name>
</gene>
<dbReference type="NCBIfam" id="TIGR00459">
    <property type="entry name" value="aspS_bact"/>
    <property type="match status" value="1"/>
</dbReference>
<evidence type="ECO:0000259" key="8">
    <source>
        <dbReference type="PROSITE" id="PS50862"/>
    </source>
</evidence>
<dbReference type="PANTHER" id="PTHR22594:SF5">
    <property type="entry name" value="ASPARTATE--TRNA LIGASE, MITOCHONDRIAL"/>
    <property type="match status" value="1"/>
</dbReference>
<evidence type="ECO:0000256" key="7">
    <source>
        <dbReference type="HAMAP-Rule" id="MF_00044"/>
    </source>
</evidence>
<keyword evidence="4 7" id="KW-0067">ATP-binding</keyword>
<dbReference type="EMBL" id="AP012051">
    <property type="protein sequence ID" value="BAL80867.1"/>
    <property type="molecule type" value="Genomic_DNA"/>
</dbReference>
<keyword evidence="10" id="KW-1185">Reference proteome</keyword>
<dbReference type="GO" id="GO:0004815">
    <property type="term" value="F:aspartate-tRNA ligase activity"/>
    <property type="evidence" value="ECO:0007669"/>
    <property type="project" value="UniProtKB-UniRule"/>
</dbReference>
<feature type="binding site" evidence="7">
    <location>
        <position position="478"/>
    </location>
    <ligand>
        <name>ATP</name>
        <dbReference type="ChEBI" id="CHEBI:30616"/>
    </ligand>
</feature>
<comment type="similarity">
    <text evidence="1 7">Belongs to the class-II aminoacyl-tRNA synthetase family. Type 1 subfamily.</text>
</comment>
<organism evidence="9 10">
    <name type="scientific">Caldisericum exile (strain DSM 21853 / NBRC 104410 / AZM16c01)</name>
    <dbReference type="NCBI Taxonomy" id="511051"/>
    <lineage>
        <taxon>Bacteria</taxon>
        <taxon>Pseudomonadati</taxon>
        <taxon>Caldisericota/Cryosericota group</taxon>
        <taxon>Caldisericota</taxon>
        <taxon>Caldisericia</taxon>
        <taxon>Caldisericales</taxon>
        <taxon>Caldisericaceae</taxon>
        <taxon>Caldisericum</taxon>
    </lineage>
</organism>
<dbReference type="GO" id="GO:0003676">
    <property type="term" value="F:nucleic acid binding"/>
    <property type="evidence" value="ECO:0007669"/>
    <property type="project" value="InterPro"/>
</dbReference>
<dbReference type="SUPFAM" id="SSF50249">
    <property type="entry name" value="Nucleic acid-binding proteins"/>
    <property type="match status" value="1"/>
</dbReference>
<evidence type="ECO:0000313" key="9">
    <source>
        <dbReference type="EMBL" id="BAL80867.1"/>
    </source>
</evidence>
<feature type="binding site" evidence="7">
    <location>
        <position position="485"/>
    </location>
    <ligand>
        <name>L-aspartate</name>
        <dbReference type="ChEBI" id="CHEBI:29991"/>
    </ligand>
</feature>
<comment type="caution">
    <text evidence="7">Lacks conserved residue(s) required for the propagation of feature annotation.</text>
</comment>
<dbReference type="SUPFAM" id="SSF55681">
    <property type="entry name" value="Class II aaRS and biotin synthetases"/>
    <property type="match status" value="1"/>
</dbReference>
<dbReference type="GO" id="GO:0006422">
    <property type="term" value="P:aspartyl-tRNA aminoacylation"/>
    <property type="evidence" value="ECO:0007669"/>
    <property type="project" value="UniProtKB-UniRule"/>
</dbReference>